<protein>
    <submittedName>
        <fullName evidence="2">Uncharacterized protein</fullName>
    </submittedName>
</protein>
<feature type="compositionally biased region" description="Basic and acidic residues" evidence="1">
    <location>
        <begin position="41"/>
        <end position="54"/>
    </location>
</feature>
<sequence>MSTGSPSLQTEDKCTTIKTTVHEHTAGTDADRLFADRATLEEKPSHPYVSRKDLSPQQEGLGDSLGFVRGSVVLTLSDQPDSRLKVAQKVNARQTSRNSAACPADWAYPPVGGKDRVGLRAFMISLI</sequence>
<dbReference type="Proteomes" id="UP001187415">
    <property type="component" value="Unassembled WGS sequence"/>
</dbReference>
<name>A0AA88M9Z8_CHASR</name>
<evidence type="ECO:0000313" key="2">
    <source>
        <dbReference type="EMBL" id="KAK2833713.1"/>
    </source>
</evidence>
<feature type="region of interest" description="Disordered" evidence="1">
    <location>
        <begin position="41"/>
        <end position="61"/>
    </location>
</feature>
<evidence type="ECO:0000313" key="3">
    <source>
        <dbReference type="Proteomes" id="UP001187415"/>
    </source>
</evidence>
<dbReference type="EMBL" id="JAUPFM010000013">
    <property type="protein sequence ID" value="KAK2833713.1"/>
    <property type="molecule type" value="Genomic_DNA"/>
</dbReference>
<organism evidence="2 3">
    <name type="scientific">Channa striata</name>
    <name type="common">Snakehead murrel</name>
    <name type="synonym">Ophicephalus striatus</name>
    <dbReference type="NCBI Taxonomy" id="64152"/>
    <lineage>
        <taxon>Eukaryota</taxon>
        <taxon>Metazoa</taxon>
        <taxon>Chordata</taxon>
        <taxon>Craniata</taxon>
        <taxon>Vertebrata</taxon>
        <taxon>Euteleostomi</taxon>
        <taxon>Actinopterygii</taxon>
        <taxon>Neopterygii</taxon>
        <taxon>Teleostei</taxon>
        <taxon>Neoteleostei</taxon>
        <taxon>Acanthomorphata</taxon>
        <taxon>Anabantaria</taxon>
        <taxon>Anabantiformes</taxon>
        <taxon>Channoidei</taxon>
        <taxon>Channidae</taxon>
        <taxon>Channa</taxon>
    </lineage>
</organism>
<proteinExistence type="predicted"/>
<reference evidence="2" key="1">
    <citation type="submission" date="2023-07" db="EMBL/GenBank/DDBJ databases">
        <title>Chromosome-level Genome Assembly of Striped Snakehead (Channa striata).</title>
        <authorList>
            <person name="Liu H."/>
        </authorList>
    </citation>
    <scope>NUCLEOTIDE SEQUENCE</scope>
    <source>
        <strain evidence="2">Gz</strain>
        <tissue evidence="2">Muscle</tissue>
    </source>
</reference>
<dbReference type="AlphaFoldDB" id="A0AA88M9Z8"/>
<comment type="caution">
    <text evidence="2">The sequence shown here is derived from an EMBL/GenBank/DDBJ whole genome shotgun (WGS) entry which is preliminary data.</text>
</comment>
<accession>A0AA88M9Z8</accession>
<evidence type="ECO:0000256" key="1">
    <source>
        <dbReference type="SAM" id="MobiDB-lite"/>
    </source>
</evidence>
<gene>
    <name evidence="2" type="ORF">Q5P01_017602</name>
</gene>
<keyword evidence="3" id="KW-1185">Reference proteome</keyword>